<evidence type="ECO:0000256" key="2">
    <source>
        <dbReference type="ARBA" id="ARBA00023004"/>
    </source>
</evidence>
<dbReference type="Proteomes" id="UP001271007">
    <property type="component" value="Unassembled WGS sequence"/>
</dbReference>
<name>A0AAJ0DBL1_9PEZI</name>
<evidence type="ECO:0008006" key="5">
    <source>
        <dbReference type="Google" id="ProtNLM"/>
    </source>
</evidence>
<dbReference type="EMBL" id="JAWDJX010000075">
    <property type="protein sequence ID" value="KAK3046897.1"/>
    <property type="molecule type" value="Genomic_DNA"/>
</dbReference>
<keyword evidence="1" id="KW-0479">Metal-binding</keyword>
<dbReference type="SUPFAM" id="SSF48264">
    <property type="entry name" value="Cytochrome P450"/>
    <property type="match status" value="1"/>
</dbReference>
<dbReference type="SUPFAM" id="SSF53474">
    <property type="entry name" value="alpha/beta-Hydrolases"/>
    <property type="match status" value="1"/>
</dbReference>
<accession>A0AAJ0DBL1</accession>
<gene>
    <name evidence="3" type="ORF">LTR09_011648</name>
</gene>
<dbReference type="InterPro" id="IPR036396">
    <property type="entry name" value="Cyt_P450_sf"/>
</dbReference>
<dbReference type="InterPro" id="IPR029058">
    <property type="entry name" value="AB_hydrolase_fold"/>
</dbReference>
<evidence type="ECO:0000313" key="4">
    <source>
        <dbReference type="Proteomes" id="UP001271007"/>
    </source>
</evidence>
<protein>
    <recommendedName>
        <fullName evidence="5">Cytochrome P450</fullName>
    </recommendedName>
</protein>
<dbReference type="GO" id="GO:0004497">
    <property type="term" value="F:monooxygenase activity"/>
    <property type="evidence" value="ECO:0007669"/>
    <property type="project" value="InterPro"/>
</dbReference>
<reference evidence="3" key="1">
    <citation type="submission" date="2023-04" db="EMBL/GenBank/DDBJ databases">
        <title>Black Yeasts Isolated from many extreme environments.</title>
        <authorList>
            <person name="Coleine C."/>
            <person name="Stajich J.E."/>
            <person name="Selbmann L."/>
        </authorList>
    </citation>
    <scope>NUCLEOTIDE SEQUENCE</scope>
    <source>
        <strain evidence="3">CCFEE 5312</strain>
    </source>
</reference>
<dbReference type="Gene3D" id="1.10.630.10">
    <property type="entry name" value="Cytochrome P450"/>
    <property type="match status" value="1"/>
</dbReference>
<comment type="caution">
    <text evidence="3">The sequence shown here is derived from an EMBL/GenBank/DDBJ whole genome shotgun (WGS) entry which is preliminary data.</text>
</comment>
<keyword evidence="2" id="KW-0408">Iron</keyword>
<dbReference type="InterPro" id="IPR017972">
    <property type="entry name" value="Cyt_P450_CS"/>
</dbReference>
<dbReference type="GO" id="GO:0020037">
    <property type="term" value="F:heme binding"/>
    <property type="evidence" value="ECO:0007669"/>
    <property type="project" value="InterPro"/>
</dbReference>
<organism evidence="3 4">
    <name type="scientific">Extremus antarcticus</name>
    <dbReference type="NCBI Taxonomy" id="702011"/>
    <lineage>
        <taxon>Eukaryota</taxon>
        <taxon>Fungi</taxon>
        <taxon>Dikarya</taxon>
        <taxon>Ascomycota</taxon>
        <taxon>Pezizomycotina</taxon>
        <taxon>Dothideomycetes</taxon>
        <taxon>Dothideomycetidae</taxon>
        <taxon>Mycosphaerellales</taxon>
        <taxon>Extremaceae</taxon>
        <taxon>Extremus</taxon>
    </lineage>
</organism>
<evidence type="ECO:0000256" key="1">
    <source>
        <dbReference type="ARBA" id="ARBA00022723"/>
    </source>
</evidence>
<dbReference type="GO" id="GO:0005506">
    <property type="term" value="F:iron ion binding"/>
    <property type="evidence" value="ECO:0007669"/>
    <property type="project" value="InterPro"/>
</dbReference>
<proteinExistence type="predicted"/>
<evidence type="ECO:0000313" key="3">
    <source>
        <dbReference type="EMBL" id="KAK3046897.1"/>
    </source>
</evidence>
<dbReference type="AlphaFoldDB" id="A0AAJ0DBL1"/>
<keyword evidence="4" id="KW-1185">Reference proteome</keyword>
<dbReference type="PROSITE" id="PS00086">
    <property type="entry name" value="CYTOCHROME_P450"/>
    <property type="match status" value="1"/>
</dbReference>
<dbReference type="GO" id="GO:0016705">
    <property type="term" value="F:oxidoreductase activity, acting on paired donors, with incorporation or reduction of molecular oxygen"/>
    <property type="evidence" value="ECO:0007669"/>
    <property type="project" value="InterPro"/>
</dbReference>
<sequence>MVMNAQEGNHDKDWYGDSAETFVPTRFMGNDTNLPHLTFGAGNRICPAVALSNHPEQVLTLCVIGIALMTPSEQAYWKRTVNFPFNKPVDDGSHLMKTWKYLEESGGDAGGKNGLDVKDLDFKHQEFLNHARAWDGRGKIYTCVFDVDLMASFVRVKCPVLSLCARDDVLFELVHHVAELKSEAQIEKVGGGDFEPVTDAANVARIHKEFLAKHEG</sequence>